<reference evidence="4 5" key="1">
    <citation type="submission" date="2018-05" db="EMBL/GenBank/DDBJ databases">
        <title>Genome sequencing and assembly of the regulated plant pathogen Lachnellula willkommii and related sister species for the development of diagnostic species identification markers.</title>
        <authorList>
            <person name="Giroux E."/>
            <person name="Bilodeau G."/>
        </authorList>
    </citation>
    <scope>NUCLEOTIDE SEQUENCE [LARGE SCALE GENOMIC DNA]</scope>
    <source>
        <strain evidence="4 5">CBS 185.66</strain>
    </source>
</reference>
<comment type="caution">
    <text evidence="4">The sequence shown here is derived from an EMBL/GenBank/DDBJ whole genome shotgun (WGS) entry which is preliminary data.</text>
</comment>
<organism evidence="4 5">
    <name type="scientific">Lachnellula hyalina</name>
    <dbReference type="NCBI Taxonomy" id="1316788"/>
    <lineage>
        <taxon>Eukaryota</taxon>
        <taxon>Fungi</taxon>
        <taxon>Dikarya</taxon>
        <taxon>Ascomycota</taxon>
        <taxon>Pezizomycotina</taxon>
        <taxon>Leotiomycetes</taxon>
        <taxon>Helotiales</taxon>
        <taxon>Lachnaceae</taxon>
        <taxon>Lachnellula</taxon>
    </lineage>
</organism>
<dbReference type="PANTHER" id="PTHR37842">
    <property type="match status" value="1"/>
</dbReference>
<feature type="domain" description="Gylcosyl hydrolase 115 C-terminal" evidence="3">
    <location>
        <begin position="928"/>
        <end position="1114"/>
    </location>
</feature>
<name>A0A8H8QY74_9HELO</name>
<dbReference type="Gene3D" id="3.20.20.520">
    <property type="entry name" value="Glycosyl hydrolase family 115"/>
    <property type="match status" value="1"/>
</dbReference>
<keyword evidence="5" id="KW-1185">Reference proteome</keyword>
<dbReference type="Gene3D" id="1.20.58.2150">
    <property type="match status" value="1"/>
</dbReference>
<dbReference type="RefSeq" id="XP_031002713.1">
    <property type="nucleotide sequence ID" value="XM_031152203.1"/>
</dbReference>
<dbReference type="InterPro" id="IPR031924">
    <property type="entry name" value="GH115"/>
</dbReference>
<accession>A0A8H8QY74</accession>
<dbReference type="Pfam" id="PF15979">
    <property type="entry name" value="Glyco_hydro_115"/>
    <property type="match status" value="1"/>
</dbReference>
<dbReference type="GO" id="GO:0016787">
    <property type="term" value="F:hydrolase activity"/>
    <property type="evidence" value="ECO:0007669"/>
    <property type="project" value="UniProtKB-KW"/>
</dbReference>
<evidence type="ECO:0000313" key="4">
    <source>
        <dbReference type="EMBL" id="TVY23925.1"/>
    </source>
</evidence>
<dbReference type="GeneID" id="41987471"/>
<dbReference type="Gene3D" id="2.60.120.1620">
    <property type="match status" value="1"/>
</dbReference>
<dbReference type="EMBL" id="QGMH01000155">
    <property type="protein sequence ID" value="TVY23925.1"/>
    <property type="molecule type" value="Genomic_DNA"/>
</dbReference>
<dbReference type="AlphaFoldDB" id="A0A8H8QY74"/>
<sequence length="1140" mass="125102">MKPLISFTLALALSLSPILSSVLALGQKATVTTIRPVDGDGDELLELAGTGPDGQILLSAEDWWGVIRAAEDLAGDFGKVTGRNLTLTNWSAIDTNTTNSNGTRTARGIGKSARLGLQSNETYTNGNGSSTAAYYTYNPVTSFVNYTTGPAASFTGPTLSNTPPSHPVIITGTLHKSPLIASLIKSHKLDISSISGRWESFISEVITDPLPGSGIDRALVVVGSDMRGTVYGLYDISEQIGVSPWWWWGDVPVRKRDGVWALEGKKVQGEPSVRYRGVFINDEQPALTNWINSNYQPGKYGPGYNHYFYPRVFELLLRLRANYFWPAMWGSMFGVDDTANQPLADAYGIVMGSSHTEPMMRATNEWTTFGKEYGGNGQWEYDTNNASLAAFFTYGAQRAKPYVPNSLFTMAMRGSGDTAITLTQAQAIAVLQDVVAKQREVLGEVFNGTKIEEIPQMWCLYKEVQGYYENGLSVPDDVTLLWADDNWGNIRRLPTASETNRSGGAGVYYHFDYVGDPRDYKWINTIQLQKTVEQMQLAYARQADRIWILNVGDLKTLEIPINHFMDLAYDTPAWGYNSVACWLSLWAEREFGPEHSAAISSVVDRYGMYAARRKYELLDASTYSIVNYNEADAVLAQWHELAVDAQEVYDRLEDAWKPAYYEMVLQPVLGGQVVNQIYINAGKNRLYTAQKRNTANQVAEDVLGYFKQDHVLTQRYHDLLDGKWNHMLDRKFAPILGLRSELTGFVRLETHLGYDLSYHSQNYDGYWQQPMRNTIPALSYVQQLETSLAGNIGIAVEGSNATVPGDDAWHANSGSTLVLPPMSPYGPRTRWIDVFARGTQGCQWSISPSQPYVLATPNAGGTGGLNGTDTRVYMSIDWSKAPPAPSTTIVNVGINLTSSCTWGNYPAPTIQVPIYNPTIPASITRGSFLESDTHISIEVEHTTTNTNTTTNTSYTTLPSYGRTLSGVTLTDPLAPPQPPPIGPFLSYALYSFTPSPSASVTLFLSPCGNINGPDFPMSYGVAFDSETPQVRQFIHNVASTSGSTSTAAYPLGWYQAVADGIWGARGNTTTTVHDLSVPGRHTLKVWLVQPGVVLQKIVVDFGGGVRESYLGPPESFRAGVDVVGGYDGGNFAGVDVLDVL</sequence>
<gene>
    <name evidence="4" type="ORF">LHYA1_G007273</name>
</gene>
<feature type="chain" id="PRO_5034966959" description="Gylcosyl hydrolase 115 C-terminal domain-containing protein" evidence="2">
    <location>
        <begin position="21"/>
        <end position="1140"/>
    </location>
</feature>
<dbReference type="OrthoDB" id="4849794at2759"/>
<dbReference type="InterPro" id="IPR029018">
    <property type="entry name" value="Hex-like_dom2"/>
</dbReference>
<dbReference type="Gene3D" id="3.30.379.10">
    <property type="entry name" value="Chitobiase/beta-hexosaminidase domain 2-like"/>
    <property type="match status" value="1"/>
</dbReference>
<evidence type="ECO:0000259" key="3">
    <source>
        <dbReference type="Pfam" id="PF17829"/>
    </source>
</evidence>
<feature type="signal peptide" evidence="2">
    <location>
        <begin position="1"/>
        <end position="20"/>
    </location>
</feature>
<protein>
    <recommendedName>
        <fullName evidence="3">Gylcosyl hydrolase 115 C-terminal domain-containing protein</fullName>
    </recommendedName>
</protein>
<dbReference type="Pfam" id="PF17829">
    <property type="entry name" value="GH115_C"/>
    <property type="match status" value="1"/>
</dbReference>
<evidence type="ECO:0000256" key="1">
    <source>
        <dbReference type="ARBA" id="ARBA00022801"/>
    </source>
</evidence>
<evidence type="ECO:0000313" key="5">
    <source>
        <dbReference type="Proteomes" id="UP000431533"/>
    </source>
</evidence>
<evidence type="ECO:0000256" key="2">
    <source>
        <dbReference type="SAM" id="SignalP"/>
    </source>
</evidence>
<proteinExistence type="predicted"/>
<keyword evidence="1" id="KW-0378">Hydrolase</keyword>
<dbReference type="InterPro" id="IPR042301">
    <property type="entry name" value="GH115_sf"/>
</dbReference>
<keyword evidence="2" id="KW-0732">Signal</keyword>
<dbReference type="InterPro" id="IPR041437">
    <property type="entry name" value="GH115_C"/>
</dbReference>
<dbReference type="PANTHER" id="PTHR37842:SF2">
    <property type="entry name" value="GYLCOSYL HYDROLASE 115 C-TERMINAL DOMAIN-CONTAINING PROTEIN"/>
    <property type="match status" value="1"/>
</dbReference>
<dbReference type="Proteomes" id="UP000431533">
    <property type="component" value="Unassembled WGS sequence"/>
</dbReference>